<proteinExistence type="predicted"/>
<organism evidence="2 3">
    <name type="scientific">Mageeibacillus indolicus</name>
    <dbReference type="NCBI Taxonomy" id="884684"/>
    <lineage>
        <taxon>Bacteria</taxon>
        <taxon>Bacillati</taxon>
        <taxon>Bacillota</taxon>
        <taxon>Clostridia</taxon>
        <taxon>Eubacteriales</taxon>
        <taxon>Oscillospiraceae</taxon>
        <taxon>Mageeibacillus</taxon>
    </lineage>
</organism>
<dbReference type="EMBL" id="NBZD01000001">
    <property type="protein sequence ID" value="PNH19866.1"/>
    <property type="molecule type" value="Genomic_DNA"/>
</dbReference>
<feature type="transmembrane region" description="Helical" evidence="1">
    <location>
        <begin position="6"/>
        <end position="23"/>
    </location>
</feature>
<dbReference type="RefSeq" id="WP_012993222.1">
    <property type="nucleotide sequence ID" value="NZ_NBZD01000001.1"/>
</dbReference>
<reference evidence="3" key="1">
    <citation type="submission" date="2017-04" db="EMBL/GenBank/DDBJ databases">
        <authorList>
            <person name="Bumgarner R.E."/>
            <person name="Fredricks D.N."/>
            <person name="Srinivasan S."/>
        </authorList>
    </citation>
    <scope>NUCLEOTIDE SEQUENCE [LARGE SCALE GENOMIC DNA]</scope>
    <source>
        <strain evidence="3">KA00405</strain>
    </source>
</reference>
<keyword evidence="1" id="KW-0472">Membrane</keyword>
<dbReference type="AlphaFoldDB" id="A0A2J8B537"/>
<protein>
    <submittedName>
        <fullName evidence="2">Uncharacterized protein</fullName>
    </submittedName>
</protein>
<evidence type="ECO:0000256" key="1">
    <source>
        <dbReference type="SAM" id="Phobius"/>
    </source>
</evidence>
<sequence>MANSLEAALVTTAILFVFILFIFQGPACFKQLESYVAGELRFAAEWTENGPIIEFTSYKGRRNVKTRPERLIALVDLTQDLARQGYEKFH</sequence>
<keyword evidence="1" id="KW-0812">Transmembrane</keyword>
<name>A0A2J8B537_9FIRM</name>
<evidence type="ECO:0000313" key="2">
    <source>
        <dbReference type="EMBL" id="PNH19866.1"/>
    </source>
</evidence>
<comment type="caution">
    <text evidence="2">The sequence shown here is derived from an EMBL/GenBank/DDBJ whole genome shotgun (WGS) entry which is preliminary data.</text>
</comment>
<dbReference type="Proteomes" id="UP000236394">
    <property type="component" value="Unassembled WGS sequence"/>
</dbReference>
<gene>
    <name evidence="2" type="ORF">B7R76_03060</name>
</gene>
<keyword evidence="1" id="KW-1133">Transmembrane helix</keyword>
<evidence type="ECO:0000313" key="3">
    <source>
        <dbReference type="Proteomes" id="UP000236394"/>
    </source>
</evidence>
<accession>A0A2J8B537</accession>